<dbReference type="GO" id="GO:0005829">
    <property type="term" value="C:cytosol"/>
    <property type="evidence" value="ECO:0007669"/>
    <property type="project" value="TreeGrafter"/>
</dbReference>
<dbReference type="Proteomes" id="UP000055035">
    <property type="component" value="Unassembled WGS sequence"/>
</dbReference>
<evidence type="ECO:0000256" key="5">
    <source>
        <dbReference type="SAM" id="MobiDB-lite"/>
    </source>
</evidence>
<protein>
    <submittedName>
        <fullName evidence="7">Viral (Superfamily 1) RNA helicase</fullName>
    </submittedName>
</protein>
<dbReference type="EMBL" id="LNYJ01000011">
    <property type="protein sequence ID" value="KTD17201.1"/>
    <property type="molecule type" value="Genomic_DNA"/>
</dbReference>
<sequence>MKEKIFYWQGILGDKELLSTYEDTINKLLTGNYQAADLDLKKLSGHRVYSIRVNSTDRLLFTTITKDSNSYLLLLEVIKNHDYQKSRFLKSSVLSHYLETHAQALCEQIREEHFTTPDEQPTLSNFKESSLHYAAVEFYNQKLIEFNTVQQQALSVKKPLLISGAAGSGKSCLALSLLTRAVEEAPEKAEEAFIYVTQSDLLARNMKSLWEQSPSYQQLNGKKVQFKTYTQLMLDLDPKLKDKTLVDEAHCLSWLSENLKKNAKNSKQLKEFYAALSERREEVYQEFRIISGYSKEEYLSLGNRQSLFAERSQKEWLFNLYQLYLKHLQGNNQVHPEFYRFEQKELYSVVVVDESQDFSMLQLKQLHQLSRKSEICYCMDSHQSLKDNRSKRPHLLNFLRSVAFNLTHLVLPFSYRCPAKVVKTANAMLKIKFQLTGGLADKDEQQEISVSQENLDNQGEVHWFSNTEQLKDLKPLANGTNFAIVTSKEFKNEVMALFNTPLVFTPDEIKGLEYDNVLCFRLFDNPLCHEANAKLASNSAKGREQIHRAKQGSGEDKYGPYCNQVFTAFTRAIQRLFIYQPPNHGIQLLTSQLQQSIAQESASVSTLSNTTTTEEEESKQNEKWLLEARRLLLSGHEEQAKNIYLHKLGKNLSSFEQDKKSMLHTSSDSAQKAEPAKTELVSQSKNSTRARKSTDAVSEPKISSGEADKKQTVTRSEQKNPPTKEGTKNSQMAVSTQYVTNLFANFTEQNLINLFKNKNLEKLLFETPFYLNGPTLFKKILFSSVSGKVFQQFLLKNPDLAKKITAERLCKAVDGGVSELFWLVYLDKSDVFKTLLQINPQIAHSISQDALCRPCKLVHDTNSSPLFLLIARNELSNLMEFNPQLPQLITAEALYRVASNTKDVDDTTPFYWLTTTAINRTILKIIYLQNPGLAKEMRVKSLYQGGRRSAFYWLAATADGQGILRLLLELNPTLAEEMSATELCRPVISGEPDDNISPFCRLASTEEGRDILLHLLEKNPNLAREITVKDLCRTLTKKAGPSQIQSPIYLLALSNKGMDVLNKLFKINPSLVQEITLNDVLGFKPKEAMINGAYHTLYNMSSSDERCKVLYNLISQNPRIAQDLIAELLYAPLPGVEHTTLRNLCFYEHGRAVLRLLLALNPDLINTIPFVQWSRPISEYKHEPGVPAMYWLSTTDDGIDIFCTLIFGNEKIAQAITPEWFGRPVKFNNTNCPSMFYLLSLNEKRREILYTLLEQNLTIVKYLSTEALYESDLDKTRTLLFSPFYKLALQPDGLEFLKMIMEVNPNLVQGMTAEYLCKYSRQSEEKKIVPILYTMTFSSAGREILNRIFAENLAVAKGLTGEDLCRRFPSFLGVHNNLSPLFKMAMFPALLDNLLKHNPQLAGQISADALCAPLLEENDIQNSSAFYWLTTSVEGLSILEKLLSANPKLAMAIPVDALIRTRTQKAGPYENCTALYHLLQTKQGRSVLKSIFSLNPQLAKDIPVSAWKLKVVNTDEAEKISPVELLSPYWSEFKELLPSSVQKEVVAKRYGFFDSVVTAGAQRSPLEDLESSTMSLR</sequence>
<keyword evidence="1" id="KW-0547">Nucleotide-binding</keyword>
<dbReference type="PANTHER" id="PTHR11070">
    <property type="entry name" value="UVRD / RECB / PCRA DNA HELICASE FAMILY MEMBER"/>
    <property type="match status" value="1"/>
</dbReference>
<dbReference type="RefSeq" id="WP_058470984.1">
    <property type="nucleotide sequence ID" value="NZ_CAAAIC010000003.1"/>
</dbReference>
<dbReference type="STRING" id="456.Ljor_1507"/>
<evidence type="ECO:0000259" key="6">
    <source>
        <dbReference type="Pfam" id="PF00580"/>
    </source>
</evidence>
<evidence type="ECO:0000256" key="3">
    <source>
        <dbReference type="ARBA" id="ARBA00022806"/>
    </source>
</evidence>
<name>A0A0W0VAP6_9GAMM</name>
<dbReference type="GO" id="GO:0003677">
    <property type="term" value="F:DNA binding"/>
    <property type="evidence" value="ECO:0007669"/>
    <property type="project" value="InterPro"/>
</dbReference>
<accession>A0A0W0VAP6</accession>
<keyword evidence="2" id="KW-0378">Hydrolase</keyword>
<dbReference type="GO" id="GO:0000725">
    <property type="term" value="P:recombinational repair"/>
    <property type="evidence" value="ECO:0007669"/>
    <property type="project" value="TreeGrafter"/>
</dbReference>
<dbReference type="Pfam" id="PF00580">
    <property type="entry name" value="UvrD-helicase"/>
    <property type="match status" value="1"/>
</dbReference>
<evidence type="ECO:0000313" key="7">
    <source>
        <dbReference type="EMBL" id="KTD17201.1"/>
    </source>
</evidence>
<dbReference type="GO" id="GO:0043138">
    <property type="term" value="F:3'-5' DNA helicase activity"/>
    <property type="evidence" value="ECO:0007669"/>
    <property type="project" value="TreeGrafter"/>
</dbReference>
<evidence type="ECO:0000256" key="4">
    <source>
        <dbReference type="ARBA" id="ARBA00022840"/>
    </source>
</evidence>
<dbReference type="Gene3D" id="3.40.50.300">
    <property type="entry name" value="P-loop containing nucleotide triphosphate hydrolases"/>
    <property type="match status" value="1"/>
</dbReference>
<dbReference type="PANTHER" id="PTHR11070:SF45">
    <property type="entry name" value="DNA 3'-5' HELICASE"/>
    <property type="match status" value="1"/>
</dbReference>
<dbReference type="InterPro" id="IPR014016">
    <property type="entry name" value="UvrD-like_ATP-bd"/>
</dbReference>
<dbReference type="GO" id="GO:0005524">
    <property type="term" value="F:ATP binding"/>
    <property type="evidence" value="ECO:0007669"/>
    <property type="project" value="UniProtKB-KW"/>
</dbReference>
<dbReference type="InterPro" id="IPR000212">
    <property type="entry name" value="DNA_helicase_UvrD/REP"/>
</dbReference>
<dbReference type="SUPFAM" id="SSF52540">
    <property type="entry name" value="P-loop containing nucleoside triphosphate hydrolases"/>
    <property type="match status" value="1"/>
</dbReference>
<organism evidence="7 8">
    <name type="scientific">Legionella jordanis</name>
    <dbReference type="NCBI Taxonomy" id="456"/>
    <lineage>
        <taxon>Bacteria</taxon>
        <taxon>Pseudomonadati</taxon>
        <taxon>Pseudomonadota</taxon>
        <taxon>Gammaproteobacteria</taxon>
        <taxon>Legionellales</taxon>
        <taxon>Legionellaceae</taxon>
        <taxon>Legionella</taxon>
    </lineage>
</organism>
<feature type="domain" description="UvrD-like helicase ATP-binding" evidence="6">
    <location>
        <begin position="147"/>
        <end position="385"/>
    </location>
</feature>
<dbReference type="PATRIC" id="fig|456.5.peg.1611"/>
<evidence type="ECO:0000313" key="8">
    <source>
        <dbReference type="Proteomes" id="UP000055035"/>
    </source>
</evidence>
<keyword evidence="4" id="KW-0067">ATP-binding</keyword>
<reference evidence="7 8" key="1">
    <citation type="submission" date="2015-11" db="EMBL/GenBank/DDBJ databases">
        <title>Genomic analysis of 38 Legionella species identifies large and diverse effector repertoires.</title>
        <authorList>
            <person name="Burstein D."/>
            <person name="Amaro F."/>
            <person name="Zusman T."/>
            <person name="Lifshitz Z."/>
            <person name="Cohen O."/>
            <person name="Gilbert J.A."/>
            <person name="Pupko T."/>
            <person name="Shuman H.A."/>
            <person name="Segal G."/>
        </authorList>
    </citation>
    <scope>NUCLEOTIDE SEQUENCE [LARGE SCALE GENOMIC DNA]</scope>
    <source>
        <strain evidence="7 8">BL-540</strain>
    </source>
</reference>
<gene>
    <name evidence="7" type="ORF">Ljor_1507</name>
</gene>
<proteinExistence type="predicted"/>
<comment type="caution">
    <text evidence="7">The sequence shown here is derived from an EMBL/GenBank/DDBJ whole genome shotgun (WGS) entry which is preliminary data.</text>
</comment>
<feature type="region of interest" description="Disordered" evidence="5">
    <location>
        <begin position="659"/>
        <end position="732"/>
    </location>
</feature>
<dbReference type="GO" id="GO:0016787">
    <property type="term" value="F:hydrolase activity"/>
    <property type="evidence" value="ECO:0007669"/>
    <property type="project" value="UniProtKB-KW"/>
</dbReference>
<dbReference type="InterPro" id="IPR027417">
    <property type="entry name" value="P-loop_NTPase"/>
</dbReference>
<keyword evidence="8" id="KW-1185">Reference proteome</keyword>
<keyword evidence="3 7" id="KW-0347">Helicase</keyword>
<evidence type="ECO:0000256" key="2">
    <source>
        <dbReference type="ARBA" id="ARBA00022801"/>
    </source>
</evidence>
<evidence type="ECO:0000256" key="1">
    <source>
        <dbReference type="ARBA" id="ARBA00022741"/>
    </source>
</evidence>